<dbReference type="Pfam" id="PF00082">
    <property type="entry name" value="Peptidase_S8"/>
    <property type="match status" value="1"/>
</dbReference>
<evidence type="ECO:0000313" key="9">
    <source>
        <dbReference type="Proteomes" id="UP000326903"/>
    </source>
</evidence>
<dbReference type="PROSITE" id="PS51892">
    <property type="entry name" value="SUBTILASE"/>
    <property type="match status" value="1"/>
</dbReference>
<evidence type="ECO:0000313" key="8">
    <source>
        <dbReference type="EMBL" id="KAA9034349.1"/>
    </source>
</evidence>
<keyword evidence="9" id="KW-1185">Reference proteome</keyword>
<dbReference type="AlphaFoldDB" id="A0A5J5IEK4"/>
<evidence type="ECO:0000256" key="2">
    <source>
        <dbReference type="ARBA" id="ARBA00022670"/>
    </source>
</evidence>
<accession>A0A5J5IEK4</accession>
<sequence length="571" mass="62460">MILRIKQFFIAILFVASLPFAGLAQGTSEKEKVIAPHNWHELDKSETGYYGISLDKAYKFLQTRKPKTVVVAVIDSGVDTTQEDLKSVLWHNPGEIPGNGIDDDHNGYVDDVYGWNFIGGKDGKNVHQDSYEGARVYWKLREKFGENIPDTTNMKPEERKEVDEYLRAKDKVIGSVDPKELLFMQRILPPLQRGDSIIAKDLDKTSFTGNDLKTYRPTDVDAKTATSIYLNICKLNNDYDITNTDILEDLKGQIRKGEAGNTPPEDFRGEIVKDNENDINDRNYGNNDVMAGTPSHGTHCSGIIAAARDNGIGMDGIANDVKIMMVRAVPDGDEHDKDIANAIRYAVDNGAQVISMSFGKDFSPEKNWVDDAVKYAHSKDVLLVHAAGNDHKDIDTAANFPNPVFEDGTGRAKNFITVGASGDSTNGGFTASFSNYGKNEVDVFAPGVNIYSTLPGGNKYGNYSGTSMACPVVAGVAALIREYFPDLTAEQVKYVIDKSATPITEKVILPGTQKTPGGDEVPEMVNLSDISISGGEVNAFEAVKLAATVKGEKDIKKDMLPKSKVRRGKRG</sequence>
<feature type="active site" description="Charge relay system" evidence="5">
    <location>
        <position position="467"/>
    </location>
</feature>
<dbReference type="Gene3D" id="3.40.50.200">
    <property type="entry name" value="Peptidase S8/S53 domain"/>
    <property type="match status" value="2"/>
</dbReference>
<dbReference type="EMBL" id="VYQF01000017">
    <property type="protein sequence ID" value="KAA9034349.1"/>
    <property type="molecule type" value="Genomic_DNA"/>
</dbReference>
<feature type="domain" description="Peptidase S8/S53" evidence="7">
    <location>
        <begin position="67"/>
        <end position="501"/>
    </location>
</feature>
<comment type="similarity">
    <text evidence="1 5">Belongs to the peptidase S8 family.</text>
</comment>
<evidence type="ECO:0000256" key="1">
    <source>
        <dbReference type="ARBA" id="ARBA00011073"/>
    </source>
</evidence>
<feature type="chain" id="PRO_5023901035" evidence="6">
    <location>
        <begin position="25"/>
        <end position="571"/>
    </location>
</feature>
<feature type="active site" description="Charge relay system" evidence="5">
    <location>
        <position position="296"/>
    </location>
</feature>
<evidence type="ECO:0000256" key="3">
    <source>
        <dbReference type="ARBA" id="ARBA00022801"/>
    </source>
</evidence>
<evidence type="ECO:0000256" key="5">
    <source>
        <dbReference type="PROSITE-ProRule" id="PRU01240"/>
    </source>
</evidence>
<dbReference type="InterPro" id="IPR000209">
    <property type="entry name" value="Peptidase_S8/S53_dom"/>
</dbReference>
<evidence type="ECO:0000256" key="4">
    <source>
        <dbReference type="ARBA" id="ARBA00022825"/>
    </source>
</evidence>
<dbReference type="SUPFAM" id="SSF52743">
    <property type="entry name" value="Subtilisin-like"/>
    <property type="match status" value="1"/>
</dbReference>
<organism evidence="8 9">
    <name type="scientific">Ginsengibacter hankyongi</name>
    <dbReference type="NCBI Taxonomy" id="2607284"/>
    <lineage>
        <taxon>Bacteria</taxon>
        <taxon>Pseudomonadati</taxon>
        <taxon>Bacteroidota</taxon>
        <taxon>Chitinophagia</taxon>
        <taxon>Chitinophagales</taxon>
        <taxon>Chitinophagaceae</taxon>
        <taxon>Ginsengibacter</taxon>
    </lineage>
</organism>
<dbReference type="Proteomes" id="UP000326903">
    <property type="component" value="Unassembled WGS sequence"/>
</dbReference>
<feature type="signal peptide" evidence="6">
    <location>
        <begin position="1"/>
        <end position="24"/>
    </location>
</feature>
<evidence type="ECO:0000259" key="7">
    <source>
        <dbReference type="Pfam" id="PF00082"/>
    </source>
</evidence>
<dbReference type="InterPro" id="IPR034080">
    <property type="entry name" value="Protease_P7-like_dom"/>
</dbReference>
<dbReference type="PRINTS" id="PR00723">
    <property type="entry name" value="SUBTILISIN"/>
</dbReference>
<keyword evidence="2 5" id="KW-0645">Protease</keyword>
<keyword evidence="6" id="KW-0732">Signal</keyword>
<dbReference type="CDD" id="cd07483">
    <property type="entry name" value="Peptidases_S8_Subtilisin_Novo-like"/>
    <property type="match status" value="1"/>
</dbReference>
<reference evidence="8 9" key="1">
    <citation type="submission" date="2019-09" db="EMBL/GenBank/DDBJ databases">
        <title>Draft genome sequence of Ginsengibacter sp. BR5-29.</title>
        <authorList>
            <person name="Im W.-T."/>
        </authorList>
    </citation>
    <scope>NUCLEOTIDE SEQUENCE [LARGE SCALE GENOMIC DNA]</scope>
    <source>
        <strain evidence="8 9">BR5-29</strain>
    </source>
</reference>
<protein>
    <submittedName>
        <fullName evidence="8">S8 family serine peptidase</fullName>
    </submittedName>
</protein>
<keyword evidence="4 5" id="KW-0720">Serine protease</keyword>
<keyword evidence="3 5" id="KW-0378">Hydrolase</keyword>
<dbReference type="PROSITE" id="PS00137">
    <property type="entry name" value="SUBTILASE_HIS"/>
    <property type="match status" value="1"/>
</dbReference>
<dbReference type="PANTHER" id="PTHR43399">
    <property type="entry name" value="SUBTILISIN-RELATED"/>
    <property type="match status" value="1"/>
</dbReference>
<dbReference type="InterPro" id="IPR022398">
    <property type="entry name" value="Peptidase_S8_His-AS"/>
</dbReference>
<dbReference type="GO" id="GO:0006508">
    <property type="term" value="P:proteolysis"/>
    <property type="evidence" value="ECO:0007669"/>
    <property type="project" value="UniProtKB-KW"/>
</dbReference>
<comment type="caution">
    <text evidence="8">The sequence shown here is derived from an EMBL/GenBank/DDBJ whole genome shotgun (WGS) entry which is preliminary data.</text>
</comment>
<dbReference type="InterPro" id="IPR023828">
    <property type="entry name" value="Peptidase_S8_Ser-AS"/>
</dbReference>
<proteinExistence type="inferred from homology"/>
<dbReference type="PROSITE" id="PS00138">
    <property type="entry name" value="SUBTILASE_SER"/>
    <property type="match status" value="1"/>
</dbReference>
<name>A0A5J5IEK4_9BACT</name>
<dbReference type="InterPro" id="IPR036852">
    <property type="entry name" value="Peptidase_S8/S53_dom_sf"/>
</dbReference>
<dbReference type="InterPro" id="IPR051048">
    <property type="entry name" value="Peptidase_S8/S53_subtilisin"/>
</dbReference>
<evidence type="ECO:0000256" key="6">
    <source>
        <dbReference type="SAM" id="SignalP"/>
    </source>
</evidence>
<dbReference type="InterPro" id="IPR015500">
    <property type="entry name" value="Peptidase_S8_subtilisin-rel"/>
</dbReference>
<dbReference type="GO" id="GO:0004252">
    <property type="term" value="F:serine-type endopeptidase activity"/>
    <property type="evidence" value="ECO:0007669"/>
    <property type="project" value="UniProtKB-UniRule"/>
</dbReference>
<feature type="active site" description="Charge relay system" evidence="5">
    <location>
        <position position="75"/>
    </location>
</feature>
<dbReference type="PANTHER" id="PTHR43399:SF4">
    <property type="entry name" value="CELL WALL-ASSOCIATED PROTEASE"/>
    <property type="match status" value="1"/>
</dbReference>
<gene>
    <name evidence="8" type="ORF">FW778_22820</name>
</gene>
<dbReference type="RefSeq" id="WP_150417240.1">
    <property type="nucleotide sequence ID" value="NZ_VYQF01000017.1"/>
</dbReference>